<comment type="caution">
    <text evidence="2">The sequence shown here is derived from an EMBL/GenBank/DDBJ whole genome shotgun (WGS) entry which is preliminary data.</text>
</comment>
<dbReference type="Proteomes" id="UP000838756">
    <property type="component" value="Unassembled WGS sequence"/>
</dbReference>
<accession>A0A8S4QI36</accession>
<evidence type="ECO:0000313" key="2">
    <source>
        <dbReference type="EMBL" id="CAH2210161.1"/>
    </source>
</evidence>
<gene>
    <name evidence="2" type="primary">jg9423</name>
    <name evidence="2" type="ORF">PAEG_LOCUS2073</name>
</gene>
<keyword evidence="3" id="KW-1185">Reference proteome</keyword>
<name>A0A8S4QI36_9NEOP</name>
<dbReference type="EMBL" id="CAKXAJ010006776">
    <property type="protein sequence ID" value="CAH2210161.1"/>
    <property type="molecule type" value="Genomic_DNA"/>
</dbReference>
<sequence>MGSVVIQVLAVCIVTALSINDIVRRALASASIPTQLEPPGLFRDDGKRPDGMTIVPWSMGCAGVGCDLR</sequence>
<dbReference type="OrthoDB" id="2016582at2759"/>
<evidence type="ECO:0000256" key="1">
    <source>
        <dbReference type="SAM" id="SignalP"/>
    </source>
</evidence>
<keyword evidence="1" id="KW-0732">Signal</keyword>
<dbReference type="AlphaFoldDB" id="A0A8S4QI36"/>
<proteinExistence type="predicted"/>
<feature type="signal peptide" evidence="1">
    <location>
        <begin position="1"/>
        <end position="18"/>
    </location>
</feature>
<organism evidence="2 3">
    <name type="scientific">Pararge aegeria aegeria</name>
    <dbReference type="NCBI Taxonomy" id="348720"/>
    <lineage>
        <taxon>Eukaryota</taxon>
        <taxon>Metazoa</taxon>
        <taxon>Ecdysozoa</taxon>
        <taxon>Arthropoda</taxon>
        <taxon>Hexapoda</taxon>
        <taxon>Insecta</taxon>
        <taxon>Pterygota</taxon>
        <taxon>Neoptera</taxon>
        <taxon>Endopterygota</taxon>
        <taxon>Lepidoptera</taxon>
        <taxon>Glossata</taxon>
        <taxon>Ditrysia</taxon>
        <taxon>Papilionoidea</taxon>
        <taxon>Nymphalidae</taxon>
        <taxon>Satyrinae</taxon>
        <taxon>Satyrini</taxon>
        <taxon>Parargina</taxon>
        <taxon>Pararge</taxon>
    </lineage>
</organism>
<protein>
    <submittedName>
        <fullName evidence="2">Jg9423 protein</fullName>
    </submittedName>
</protein>
<evidence type="ECO:0000313" key="3">
    <source>
        <dbReference type="Proteomes" id="UP000838756"/>
    </source>
</evidence>
<feature type="chain" id="PRO_5035807213" evidence="1">
    <location>
        <begin position="19"/>
        <end position="69"/>
    </location>
</feature>
<reference evidence="2" key="1">
    <citation type="submission" date="2022-03" db="EMBL/GenBank/DDBJ databases">
        <authorList>
            <person name="Lindestad O."/>
        </authorList>
    </citation>
    <scope>NUCLEOTIDE SEQUENCE</scope>
</reference>